<evidence type="ECO:0000313" key="1">
    <source>
        <dbReference type="EMBL" id="KAK8900536.1"/>
    </source>
</evidence>
<keyword evidence="2" id="KW-1185">Reference proteome</keyword>
<protein>
    <submittedName>
        <fullName evidence="1">Uncharacterized protein</fullName>
    </submittedName>
</protein>
<proteinExistence type="predicted"/>
<evidence type="ECO:0000313" key="2">
    <source>
        <dbReference type="Proteomes" id="UP001470230"/>
    </source>
</evidence>
<gene>
    <name evidence="1" type="ORF">M9Y10_002863</name>
</gene>
<name>A0ABR2LB04_9EUKA</name>
<sequence length="111" mass="13346">MNMSKKISQLDIQDCEPKTRILRESYVKALEKNAHRKRAKQKKRYDDRLNNLEKECYSVKDILHMYNPFFGHELPISNIGFGILKGTRKHFTHKRIKRNNKLITIYKNIKE</sequence>
<organism evidence="1 2">
    <name type="scientific">Tritrichomonas musculus</name>
    <dbReference type="NCBI Taxonomy" id="1915356"/>
    <lineage>
        <taxon>Eukaryota</taxon>
        <taxon>Metamonada</taxon>
        <taxon>Parabasalia</taxon>
        <taxon>Tritrichomonadida</taxon>
        <taxon>Tritrichomonadidae</taxon>
        <taxon>Tritrichomonas</taxon>
    </lineage>
</organism>
<accession>A0ABR2LB04</accession>
<comment type="caution">
    <text evidence="1">The sequence shown here is derived from an EMBL/GenBank/DDBJ whole genome shotgun (WGS) entry which is preliminary data.</text>
</comment>
<dbReference type="Proteomes" id="UP001470230">
    <property type="component" value="Unassembled WGS sequence"/>
</dbReference>
<dbReference type="EMBL" id="JAPFFF010000001">
    <property type="protein sequence ID" value="KAK8900536.1"/>
    <property type="molecule type" value="Genomic_DNA"/>
</dbReference>
<reference evidence="1 2" key="1">
    <citation type="submission" date="2024-04" db="EMBL/GenBank/DDBJ databases">
        <title>Tritrichomonas musculus Genome.</title>
        <authorList>
            <person name="Alves-Ferreira E."/>
            <person name="Grigg M."/>
            <person name="Lorenzi H."/>
            <person name="Galac M."/>
        </authorList>
    </citation>
    <scope>NUCLEOTIDE SEQUENCE [LARGE SCALE GENOMIC DNA]</scope>
    <source>
        <strain evidence="1 2">EAF2021</strain>
    </source>
</reference>